<reference evidence="1" key="1">
    <citation type="journal article" date="2021" name="PeerJ">
        <title>Extensive microbial diversity within the chicken gut microbiome revealed by metagenomics and culture.</title>
        <authorList>
            <person name="Gilroy R."/>
            <person name="Ravi A."/>
            <person name="Getino M."/>
            <person name="Pursley I."/>
            <person name="Horton D.L."/>
            <person name="Alikhan N.F."/>
            <person name="Baker D."/>
            <person name="Gharbi K."/>
            <person name="Hall N."/>
            <person name="Watson M."/>
            <person name="Adriaenssens E.M."/>
            <person name="Foster-Nyarko E."/>
            <person name="Jarju S."/>
            <person name="Secka A."/>
            <person name="Antonio M."/>
            <person name="Oren A."/>
            <person name="Chaudhuri R.R."/>
            <person name="La Ragione R."/>
            <person name="Hildebrand F."/>
            <person name="Pallen M.J."/>
        </authorList>
    </citation>
    <scope>NUCLEOTIDE SEQUENCE</scope>
    <source>
        <strain evidence="1">USASDec5-558</strain>
    </source>
</reference>
<reference evidence="1" key="2">
    <citation type="submission" date="2021-04" db="EMBL/GenBank/DDBJ databases">
        <authorList>
            <person name="Gilroy R."/>
        </authorList>
    </citation>
    <scope>NUCLEOTIDE SEQUENCE</scope>
    <source>
        <strain evidence="1">USASDec5-558</strain>
    </source>
</reference>
<gene>
    <name evidence="1" type="ORF">H9850_03485</name>
</gene>
<accession>A0A9D1WCX4</accession>
<comment type="caution">
    <text evidence="1">The sequence shown here is derived from an EMBL/GenBank/DDBJ whole genome shotgun (WGS) entry which is preliminary data.</text>
</comment>
<protein>
    <recommendedName>
        <fullName evidence="3">Transposase</fullName>
    </recommendedName>
</protein>
<sequence>MNYTKLAMVVRDFNHKQEELYASNAGADRNPACPPKVKSLAFNETLECSPETDVTIRIDEVGVHKQTPTRVYGPKKRRVSKASRPISSHARRKEKKFAKQRVKARQNRRVAFAAKCTASYAEKLPMVQTTVITVDWAHEHRFCLTGPSVDEGMKSLVAFLLKNHLLSHHLVFITDGARILKTKIEEYFGYCSYQHNMDWYHVEHYVAPLVRLCVTGSKDEKNEAVKQVLTYLWFYDLNGAKRFIKAHKRPHAAANNYLDRAISYIERKAYALSCFALRNELHLPNSSSLVEKYNDLVVAERQKHSVASWSQLGSNTEAIFKCADINDQLWSFCTANEQIEWFKVC</sequence>
<name>A0A9D1WCX4_9GAMM</name>
<evidence type="ECO:0008006" key="3">
    <source>
        <dbReference type="Google" id="ProtNLM"/>
    </source>
</evidence>
<dbReference type="AlphaFoldDB" id="A0A9D1WCX4"/>
<evidence type="ECO:0000313" key="2">
    <source>
        <dbReference type="Proteomes" id="UP000886829"/>
    </source>
</evidence>
<dbReference type="EMBL" id="DXEV01000070">
    <property type="protein sequence ID" value="HIX56518.1"/>
    <property type="molecule type" value="Genomic_DNA"/>
</dbReference>
<organism evidence="1 2">
    <name type="scientific">Candidatus Anaerobiospirillum pullistercoris</name>
    <dbReference type="NCBI Taxonomy" id="2838452"/>
    <lineage>
        <taxon>Bacteria</taxon>
        <taxon>Pseudomonadati</taxon>
        <taxon>Pseudomonadota</taxon>
        <taxon>Gammaproteobacteria</taxon>
        <taxon>Aeromonadales</taxon>
        <taxon>Succinivibrionaceae</taxon>
        <taxon>Anaerobiospirillum</taxon>
    </lineage>
</organism>
<proteinExistence type="predicted"/>
<dbReference type="Proteomes" id="UP000886829">
    <property type="component" value="Unassembled WGS sequence"/>
</dbReference>
<evidence type="ECO:0000313" key="1">
    <source>
        <dbReference type="EMBL" id="HIX56518.1"/>
    </source>
</evidence>